<dbReference type="Proteomes" id="UP000549009">
    <property type="component" value="Unassembled WGS sequence"/>
</dbReference>
<dbReference type="PANTHER" id="PTHR46553">
    <property type="entry name" value="ADENINE NUCLEOTIDE ALPHA HYDROLASES-LIKE SUPERFAMILY PROTEIN"/>
    <property type="match status" value="1"/>
</dbReference>
<dbReference type="KEGG" id="sspb:CP982_40140"/>
<dbReference type="PRINTS" id="PR01438">
    <property type="entry name" value="UNVRSLSTRESS"/>
</dbReference>
<dbReference type="PANTHER" id="PTHR46553:SF3">
    <property type="entry name" value="ADENINE NUCLEOTIDE ALPHA HYDROLASES-LIKE SUPERFAMILY PROTEIN"/>
    <property type="match status" value="1"/>
</dbReference>
<sequence length="301" mass="32078">MTRQVIAGVDESRESRAAAVWAACEASRREVPPRLLHVRAWCTPVSSGASESASRRPVALRVLRAAEQYVRAACPGVRVASEQAEGPGSRALLSAAEEAAVLVLGFRGLSALTGFVLGSVARAVVARASCPVVLVRVGRAPDDRWRYDARRAGVPRAGGRDVVLGLDLNDPCDEVIDFAFDAARLRNTGVRVVSAWRAPSVLSLGPGEVGLIDGPQWSEERRGFQSAVLCTWRDKYPTVAVTGDIVEGRASPPLVRAAAEACLLVVGRRTREEPYVGTRTGPVTHAVSRHARCPVAVVPHS</sequence>
<feature type="domain" description="UspA" evidence="2">
    <location>
        <begin position="161"/>
        <end position="299"/>
    </location>
</feature>
<feature type="domain" description="UspA" evidence="2">
    <location>
        <begin position="1"/>
        <end position="136"/>
    </location>
</feature>
<evidence type="ECO:0000313" key="5">
    <source>
        <dbReference type="Proteomes" id="UP000326505"/>
    </source>
</evidence>
<comment type="similarity">
    <text evidence="1">Belongs to the universal stress protein A family.</text>
</comment>
<evidence type="ECO:0000256" key="1">
    <source>
        <dbReference type="ARBA" id="ARBA00008791"/>
    </source>
</evidence>
<dbReference type="InterPro" id="IPR006016">
    <property type="entry name" value="UspA"/>
</dbReference>
<proteinExistence type="inferred from homology"/>
<dbReference type="Gene3D" id="3.40.50.620">
    <property type="entry name" value="HUPs"/>
    <property type="match status" value="2"/>
</dbReference>
<dbReference type="EMBL" id="CP023690">
    <property type="protein sequence ID" value="QEV64141.1"/>
    <property type="molecule type" value="Genomic_DNA"/>
</dbReference>
<dbReference type="EMBL" id="JACHJD010000002">
    <property type="protein sequence ID" value="MBB5102386.1"/>
    <property type="molecule type" value="Genomic_DNA"/>
</dbReference>
<evidence type="ECO:0000313" key="4">
    <source>
        <dbReference type="EMBL" id="QEV64141.1"/>
    </source>
</evidence>
<dbReference type="OrthoDB" id="4867015at2"/>
<dbReference type="Pfam" id="PF00582">
    <property type="entry name" value="Usp"/>
    <property type="match status" value="2"/>
</dbReference>
<accession>A0A5P2XHX3</accession>
<dbReference type="SUPFAM" id="SSF52402">
    <property type="entry name" value="Adenine nucleotide alpha hydrolases-like"/>
    <property type="match status" value="2"/>
</dbReference>
<gene>
    <name evidence="4" type="ORF">CP982_40140</name>
    <name evidence="3" type="ORF">FHS40_001439</name>
</gene>
<organism evidence="4 5">
    <name type="scientific">Streptomyces spectabilis</name>
    <dbReference type="NCBI Taxonomy" id="68270"/>
    <lineage>
        <taxon>Bacteria</taxon>
        <taxon>Bacillati</taxon>
        <taxon>Actinomycetota</taxon>
        <taxon>Actinomycetes</taxon>
        <taxon>Kitasatosporales</taxon>
        <taxon>Streptomycetaceae</taxon>
        <taxon>Streptomyces</taxon>
    </lineage>
</organism>
<dbReference type="Proteomes" id="UP000326505">
    <property type="component" value="Chromosome"/>
</dbReference>
<evidence type="ECO:0000313" key="6">
    <source>
        <dbReference type="Proteomes" id="UP000549009"/>
    </source>
</evidence>
<protein>
    <submittedName>
        <fullName evidence="3">Nucleotide-binding universal stress UspA family protein</fullName>
    </submittedName>
    <submittedName>
        <fullName evidence="4">Universal stress protein</fullName>
    </submittedName>
</protein>
<dbReference type="RefSeq" id="WP_150515001.1">
    <property type="nucleotide sequence ID" value="NZ_BMSQ01000010.1"/>
</dbReference>
<name>A0A5P2XHX3_STRST</name>
<evidence type="ECO:0000313" key="3">
    <source>
        <dbReference type="EMBL" id="MBB5102386.1"/>
    </source>
</evidence>
<dbReference type="AlphaFoldDB" id="A0A5P2XHX3"/>
<reference evidence="4 5" key="1">
    <citation type="submission" date="2017-09" db="EMBL/GenBank/DDBJ databases">
        <authorList>
            <person name="Lee N."/>
            <person name="Cho B.-K."/>
        </authorList>
    </citation>
    <scope>NUCLEOTIDE SEQUENCE [LARGE SCALE GENOMIC DNA]</scope>
    <source>
        <strain evidence="4 5">ATCC 27465</strain>
    </source>
</reference>
<dbReference type="InterPro" id="IPR006015">
    <property type="entry name" value="Universal_stress_UspA"/>
</dbReference>
<reference evidence="3 6" key="2">
    <citation type="submission" date="2020-08" db="EMBL/GenBank/DDBJ databases">
        <title>Genomic Encyclopedia of Type Strains, Phase III (KMG-III): the genomes of soil and plant-associated and newly described type strains.</title>
        <authorList>
            <person name="Whitman W."/>
        </authorList>
    </citation>
    <scope>NUCLEOTIDE SEQUENCE [LARGE SCALE GENOMIC DNA]</scope>
    <source>
        <strain evidence="3 6">CECT 3146</strain>
    </source>
</reference>
<evidence type="ECO:0000259" key="2">
    <source>
        <dbReference type="Pfam" id="PF00582"/>
    </source>
</evidence>
<dbReference type="InterPro" id="IPR014729">
    <property type="entry name" value="Rossmann-like_a/b/a_fold"/>
</dbReference>
<keyword evidence="6" id="KW-1185">Reference proteome</keyword>